<sequence>MSTQPKDAPVKPDDSTLPEEQVLRHWNDQKSQRYLAQSPGMRMSPQEYRHFLHQYLSTYDSRNVQGNQDSSEDAETDTGATADETSGTTPPTSDVDLSSESEHENDNSRNDYRGYPRHYESLSVPVSSSLDVLGVHREEAFATLLASSRARESKRPSMADRLADRMSMLKKKHNIPETPPTESEEEEEARGTEPSNDS</sequence>
<keyword evidence="3" id="KW-1185">Reference proteome</keyword>
<feature type="compositionally biased region" description="Low complexity" evidence="1">
    <location>
        <begin position="77"/>
        <end position="89"/>
    </location>
</feature>
<organism evidence="2 3">
    <name type="scientific">Paramarasmius palmivorus</name>
    <dbReference type="NCBI Taxonomy" id="297713"/>
    <lineage>
        <taxon>Eukaryota</taxon>
        <taxon>Fungi</taxon>
        <taxon>Dikarya</taxon>
        <taxon>Basidiomycota</taxon>
        <taxon>Agaricomycotina</taxon>
        <taxon>Agaricomycetes</taxon>
        <taxon>Agaricomycetidae</taxon>
        <taxon>Agaricales</taxon>
        <taxon>Marasmiineae</taxon>
        <taxon>Marasmiaceae</taxon>
        <taxon>Paramarasmius</taxon>
    </lineage>
</organism>
<feature type="compositionally biased region" description="Polar residues" evidence="1">
    <location>
        <begin position="55"/>
        <end position="69"/>
    </location>
</feature>
<evidence type="ECO:0000256" key="1">
    <source>
        <dbReference type="SAM" id="MobiDB-lite"/>
    </source>
</evidence>
<name>A0AAW0BBB4_9AGAR</name>
<protein>
    <submittedName>
        <fullName evidence="2">Uncharacterized protein</fullName>
    </submittedName>
</protein>
<feature type="compositionally biased region" description="Basic and acidic residues" evidence="1">
    <location>
        <begin position="21"/>
        <end position="31"/>
    </location>
</feature>
<proteinExistence type="predicted"/>
<reference evidence="2 3" key="1">
    <citation type="submission" date="2024-01" db="EMBL/GenBank/DDBJ databases">
        <title>A draft genome for a cacao thread blight-causing isolate of Paramarasmius palmivorus.</title>
        <authorList>
            <person name="Baruah I.K."/>
            <person name="Bukari Y."/>
            <person name="Amoako-Attah I."/>
            <person name="Meinhardt L.W."/>
            <person name="Bailey B.A."/>
            <person name="Cohen S.P."/>
        </authorList>
    </citation>
    <scope>NUCLEOTIDE SEQUENCE [LARGE SCALE GENOMIC DNA]</scope>
    <source>
        <strain evidence="2 3">GH-12</strain>
    </source>
</reference>
<accession>A0AAW0BBB4</accession>
<feature type="region of interest" description="Disordered" evidence="1">
    <location>
        <begin position="1"/>
        <end position="116"/>
    </location>
</feature>
<evidence type="ECO:0000313" key="3">
    <source>
        <dbReference type="Proteomes" id="UP001383192"/>
    </source>
</evidence>
<feature type="compositionally biased region" description="Basic and acidic residues" evidence="1">
    <location>
        <begin position="149"/>
        <end position="164"/>
    </location>
</feature>
<feature type="compositionally biased region" description="Basic and acidic residues" evidence="1">
    <location>
        <begin position="100"/>
        <end position="116"/>
    </location>
</feature>
<dbReference type="EMBL" id="JAYKXP010000147">
    <property type="protein sequence ID" value="KAK7022816.1"/>
    <property type="molecule type" value="Genomic_DNA"/>
</dbReference>
<dbReference type="AlphaFoldDB" id="A0AAW0BBB4"/>
<gene>
    <name evidence="2" type="ORF">VNI00_016943</name>
</gene>
<feature type="region of interest" description="Disordered" evidence="1">
    <location>
        <begin position="147"/>
        <end position="198"/>
    </location>
</feature>
<evidence type="ECO:0000313" key="2">
    <source>
        <dbReference type="EMBL" id="KAK7022816.1"/>
    </source>
</evidence>
<dbReference type="Proteomes" id="UP001383192">
    <property type="component" value="Unassembled WGS sequence"/>
</dbReference>
<comment type="caution">
    <text evidence="2">The sequence shown here is derived from an EMBL/GenBank/DDBJ whole genome shotgun (WGS) entry which is preliminary data.</text>
</comment>